<dbReference type="InterPro" id="IPR053737">
    <property type="entry name" value="Type_II_TA_Toxin"/>
</dbReference>
<feature type="domain" description="Fido" evidence="1">
    <location>
        <begin position="5"/>
        <end position="121"/>
    </location>
</feature>
<dbReference type="EMBL" id="BJNY01000035">
    <property type="protein sequence ID" value="GED07959.1"/>
    <property type="molecule type" value="Genomic_DNA"/>
</dbReference>
<dbReference type="RefSeq" id="WP_246055594.1">
    <property type="nucleotide sequence ID" value="NZ_BAAAJL010000009.1"/>
</dbReference>
<name>A0A4Y4DRJ4_GLUUR</name>
<dbReference type="Pfam" id="PF02661">
    <property type="entry name" value="Fic"/>
    <property type="match status" value="1"/>
</dbReference>
<comment type="caution">
    <text evidence="2">The sequence shown here is derived from an EMBL/GenBank/DDBJ whole genome shotgun (WGS) entry which is preliminary data.</text>
</comment>
<proteinExistence type="predicted"/>
<gene>
    <name evidence="2" type="primary">doc</name>
    <name evidence="2" type="ORF">AUR04nite_34910</name>
</gene>
<sequence>MTWTPDAQDIFRTFSAIYDAFPDVRDAGLLQSSLERPQVQLYGNPQYVTIHEKCASLLDSLCRNHALVDGNKRCAWIAVRLTYYRNLGAVWVLGDDEAYDLVIEVSSTHLDVAEIARRLERGFQQINH</sequence>
<organism evidence="2 3">
    <name type="scientific">Glutamicibacter uratoxydans</name>
    <name type="common">Arthrobacter uratoxydans</name>
    <dbReference type="NCBI Taxonomy" id="43667"/>
    <lineage>
        <taxon>Bacteria</taxon>
        <taxon>Bacillati</taxon>
        <taxon>Actinomycetota</taxon>
        <taxon>Actinomycetes</taxon>
        <taxon>Micrococcales</taxon>
        <taxon>Micrococcaceae</taxon>
        <taxon>Glutamicibacter</taxon>
    </lineage>
</organism>
<protein>
    <submittedName>
        <fullName evidence="2">Toxin Doc</fullName>
    </submittedName>
</protein>
<dbReference type="AlphaFoldDB" id="A0A4Y4DRJ4"/>
<reference evidence="2 3" key="1">
    <citation type="submission" date="2019-06" db="EMBL/GenBank/DDBJ databases">
        <title>Whole genome shotgun sequence of Glutamicibacter uratoxydans NBRC 15515.</title>
        <authorList>
            <person name="Hosoyama A."/>
            <person name="Uohara A."/>
            <person name="Ohji S."/>
            <person name="Ichikawa N."/>
        </authorList>
    </citation>
    <scope>NUCLEOTIDE SEQUENCE [LARGE SCALE GENOMIC DNA]</scope>
    <source>
        <strain evidence="2 3">NBRC 15515</strain>
    </source>
</reference>
<evidence type="ECO:0000259" key="1">
    <source>
        <dbReference type="PROSITE" id="PS51459"/>
    </source>
</evidence>
<dbReference type="Gene3D" id="1.20.120.1870">
    <property type="entry name" value="Fic/DOC protein, Fido domain"/>
    <property type="match status" value="1"/>
</dbReference>
<dbReference type="PROSITE" id="PS51459">
    <property type="entry name" value="FIDO"/>
    <property type="match status" value="1"/>
</dbReference>
<dbReference type="Proteomes" id="UP000316612">
    <property type="component" value="Unassembled WGS sequence"/>
</dbReference>
<accession>A0A4Y4DRJ4</accession>
<evidence type="ECO:0000313" key="3">
    <source>
        <dbReference type="Proteomes" id="UP000316612"/>
    </source>
</evidence>
<evidence type="ECO:0000313" key="2">
    <source>
        <dbReference type="EMBL" id="GED07959.1"/>
    </source>
</evidence>
<dbReference type="InterPro" id="IPR003812">
    <property type="entry name" value="Fido"/>
</dbReference>
<keyword evidence="3" id="KW-1185">Reference proteome</keyword>